<dbReference type="GO" id="GO:0003700">
    <property type="term" value="F:DNA-binding transcription factor activity"/>
    <property type="evidence" value="ECO:0007669"/>
    <property type="project" value="InterPro"/>
</dbReference>
<dbReference type="PRINTS" id="PR00032">
    <property type="entry name" value="HTHARAC"/>
</dbReference>
<dbReference type="SUPFAM" id="SSF46689">
    <property type="entry name" value="Homeodomain-like"/>
    <property type="match status" value="1"/>
</dbReference>
<feature type="domain" description="HTH araC/xylS-type" evidence="4">
    <location>
        <begin position="2"/>
        <end position="101"/>
    </location>
</feature>
<sequence length="106" mass="12267">MDKLTNLLETTLSDPDLNIDYLARELGFSRTVFYRKIKGLTDLSPNDFLKNYRLKCAAEKIINDSTSLIEISEQTGFRSYSYFSKSFKKHFGVTPSDYSDRSTNSW</sequence>
<keyword evidence="2" id="KW-0238">DNA-binding</keyword>
<proteinExistence type="predicted"/>
<accession>A0A645GMP5</accession>
<organism evidence="5">
    <name type="scientific">bioreactor metagenome</name>
    <dbReference type="NCBI Taxonomy" id="1076179"/>
    <lineage>
        <taxon>unclassified sequences</taxon>
        <taxon>metagenomes</taxon>
        <taxon>ecological metagenomes</taxon>
    </lineage>
</organism>
<dbReference type="AlphaFoldDB" id="A0A645GMP5"/>
<dbReference type="PANTHER" id="PTHR43280">
    <property type="entry name" value="ARAC-FAMILY TRANSCRIPTIONAL REGULATOR"/>
    <property type="match status" value="1"/>
</dbReference>
<evidence type="ECO:0000256" key="2">
    <source>
        <dbReference type="ARBA" id="ARBA00023125"/>
    </source>
</evidence>
<dbReference type="PROSITE" id="PS00041">
    <property type="entry name" value="HTH_ARAC_FAMILY_1"/>
    <property type="match status" value="1"/>
</dbReference>
<reference evidence="5" key="1">
    <citation type="submission" date="2019-08" db="EMBL/GenBank/DDBJ databases">
        <authorList>
            <person name="Kucharzyk K."/>
            <person name="Murdoch R.W."/>
            <person name="Higgins S."/>
            <person name="Loffler F."/>
        </authorList>
    </citation>
    <scope>NUCLEOTIDE SEQUENCE</scope>
</reference>
<dbReference type="GO" id="GO:0043565">
    <property type="term" value="F:sequence-specific DNA binding"/>
    <property type="evidence" value="ECO:0007669"/>
    <property type="project" value="InterPro"/>
</dbReference>
<evidence type="ECO:0000256" key="1">
    <source>
        <dbReference type="ARBA" id="ARBA00023015"/>
    </source>
</evidence>
<name>A0A645GMP5_9ZZZZ</name>
<gene>
    <name evidence="5" type="primary">soxS_3</name>
    <name evidence="5" type="ORF">SDC9_174883</name>
</gene>
<dbReference type="EMBL" id="VSSQ01077352">
    <property type="protein sequence ID" value="MPN27450.1"/>
    <property type="molecule type" value="Genomic_DNA"/>
</dbReference>
<evidence type="ECO:0000256" key="3">
    <source>
        <dbReference type="ARBA" id="ARBA00023163"/>
    </source>
</evidence>
<dbReference type="InterPro" id="IPR009057">
    <property type="entry name" value="Homeodomain-like_sf"/>
</dbReference>
<protein>
    <submittedName>
        <fullName evidence="5">Regulatory protein SoxS</fullName>
    </submittedName>
</protein>
<keyword evidence="1" id="KW-0805">Transcription regulation</keyword>
<evidence type="ECO:0000313" key="5">
    <source>
        <dbReference type="EMBL" id="MPN27450.1"/>
    </source>
</evidence>
<dbReference type="PROSITE" id="PS01124">
    <property type="entry name" value="HTH_ARAC_FAMILY_2"/>
    <property type="match status" value="1"/>
</dbReference>
<dbReference type="InterPro" id="IPR018062">
    <property type="entry name" value="HTH_AraC-typ_CS"/>
</dbReference>
<evidence type="ECO:0000259" key="4">
    <source>
        <dbReference type="PROSITE" id="PS01124"/>
    </source>
</evidence>
<dbReference type="Gene3D" id="1.10.10.60">
    <property type="entry name" value="Homeodomain-like"/>
    <property type="match status" value="2"/>
</dbReference>
<dbReference type="Pfam" id="PF12833">
    <property type="entry name" value="HTH_18"/>
    <property type="match status" value="1"/>
</dbReference>
<dbReference type="InterPro" id="IPR018060">
    <property type="entry name" value="HTH_AraC"/>
</dbReference>
<dbReference type="InterPro" id="IPR020449">
    <property type="entry name" value="Tscrpt_reg_AraC-type_HTH"/>
</dbReference>
<dbReference type="PANTHER" id="PTHR43280:SF2">
    <property type="entry name" value="HTH-TYPE TRANSCRIPTIONAL REGULATOR EXSA"/>
    <property type="match status" value="1"/>
</dbReference>
<comment type="caution">
    <text evidence="5">The sequence shown here is derived from an EMBL/GenBank/DDBJ whole genome shotgun (WGS) entry which is preliminary data.</text>
</comment>
<dbReference type="SMART" id="SM00342">
    <property type="entry name" value="HTH_ARAC"/>
    <property type="match status" value="1"/>
</dbReference>
<keyword evidence="3" id="KW-0804">Transcription</keyword>